<dbReference type="PROSITE" id="PS50126">
    <property type="entry name" value="S1"/>
    <property type="match status" value="1"/>
</dbReference>
<dbReference type="Pfam" id="PF09371">
    <property type="entry name" value="Tex_N"/>
    <property type="match status" value="1"/>
</dbReference>
<dbReference type="InterPro" id="IPR044146">
    <property type="entry name" value="S1_Tex"/>
</dbReference>
<dbReference type="InterPro" id="IPR010994">
    <property type="entry name" value="RuvA_2-like"/>
</dbReference>
<dbReference type="EMBL" id="JAGKQQ010000002">
    <property type="protein sequence ID" value="MBP3960403.1"/>
    <property type="molecule type" value="Genomic_DNA"/>
</dbReference>
<dbReference type="InterPro" id="IPR041692">
    <property type="entry name" value="HHH_9"/>
</dbReference>
<dbReference type="Pfam" id="PF22706">
    <property type="entry name" value="Tex_central_region"/>
    <property type="match status" value="1"/>
</dbReference>
<feature type="compositionally biased region" description="Low complexity" evidence="1">
    <location>
        <begin position="35"/>
        <end position="58"/>
    </location>
</feature>
<gene>
    <name evidence="3" type="ORF">J8F10_34690</name>
</gene>
<dbReference type="SUPFAM" id="SSF158832">
    <property type="entry name" value="Tex N-terminal region-like"/>
    <property type="match status" value="1"/>
</dbReference>
<dbReference type="InterPro" id="IPR012340">
    <property type="entry name" value="NA-bd_OB-fold"/>
</dbReference>
<sequence>MTPSDPTTNVPADSSAPATDVAPAQPTEPEPGPPAESAAAPAVESAAPAEPVGEGTAPAAPPPAHREPALPAQPVPDVPPAPQPHDLSRIAQDLQIRKAQVEAVVQLLDDENTVPFITRYRKERTGGLNEDVIRRIQDRVTNLRGLTDRKRTILKSIAFQGKLNDALTQALLAAESPKRLEDLYLPFKPKKKSLATEAREKGLGPLAEAIFNRDPAVDKLDEVVQGLVDPDKWLLNTDDVMAGVRNILADTIADFAEVRGPLRAFSWDTGVLVSVRGESVPESKGKEYEPYFDFREPVKDIPPHRVLAINRGEKAGVLKVRIDTDPAMGLEITTYHLGLADHPHRGLMLEVAKDALERLLKPSLEREIRRELTDRAQEHAVMVFAKNLRSLLLQPPLRGRKVLAVDPGIRTGCKLAVLDETGKLLEDAVIYPHGQKKNATDAKRKMEQLVRKHQLSVIAIGNGTGCRDTEQLVADLISDLAHRRLNPVPDAPQASTLAPEAPAAPPPVAHEPVLAPVVTAAPAATTLDSEAPAVSTEAVTLSSEAPTALVPAETTTTHAEAAPAAGETLTTGEPASASVPVAPAAPAVPPPPPISLEGLSDAPEDLAYVIVIEAGASDYSASPVAREEFPDLDATTRGTISIGRRLQDPLAELVKIDPQHIGVGLYQHDVKPKFLKESLEGVIESSVNQVGVELNTASVPLLRHVSGLNQLVAREIVTYREKQGPFASREQLLQVPGLGEKRFTQAAGFLKLPDGPDPLDSTWIHPESYPLARQVLADFGFAPADLRDRSKVEELRAKLNGVNLPEVAARLNVGEPTLDDVFAALARPGRDPREDLPPPIFKTGVLRLEDITQGMELKGTVLNVVPFGAFVDIGLKESGLVHISQMANRYIKSPYDVVSVGDVVTVWVMDVKAGEKKISLSMIPPGQERRPQERGGPARGGRADGPPPREREQREPRGDRPRGDRPAPQPQDQRERPPQPARDDRGGNRGGYPQRGGFQPRQGQGQGQGGRFNNRGPGPNAPGNTNPPAGAQPAEQVQPQPPKKPGKPKPLPNLTPEKKAGKAALNTFGELLAFFKPPEPEAPKEAPKAEEPKPAPPPEAKAEEPKPEEPKADSGQN</sequence>
<dbReference type="SMART" id="SM00316">
    <property type="entry name" value="S1"/>
    <property type="match status" value="1"/>
</dbReference>
<organism evidence="3 4">
    <name type="scientific">Gemmata palustris</name>
    <dbReference type="NCBI Taxonomy" id="2822762"/>
    <lineage>
        <taxon>Bacteria</taxon>
        <taxon>Pseudomonadati</taxon>
        <taxon>Planctomycetota</taxon>
        <taxon>Planctomycetia</taxon>
        <taxon>Gemmatales</taxon>
        <taxon>Gemmataceae</taxon>
        <taxon>Gemmata</taxon>
    </lineage>
</organism>
<reference evidence="3 4" key="1">
    <citation type="submission" date="2021-04" db="EMBL/GenBank/DDBJ databases">
        <authorList>
            <person name="Ivanova A."/>
        </authorList>
    </citation>
    <scope>NUCLEOTIDE SEQUENCE [LARGE SCALE GENOMIC DNA]</scope>
    <source>
        <strain evidence="3 4">G18</strain>
    </source>
</reference>
<keyword evidence="4" id="KW-1185">Reference proteome</keyword>
<dbReference type="Proteomes" id="UP000676565">
    <property type="component" value="Unassembled WGS sequence"/>
</dbReference>
<dbReference type="Pfam" id="PF16921">
    <property type="entry name" value="Tex_YqgF"/>
    <property type="match status" value="2"/>
</dbReference>
<feature type="compositionally biased region" description="Polar residues" evidence="1">
    <location>
        <begin position="1"/>
        <end position="12"/>
    </location>
</feature>
<dbReference type="PANTHER" id="PTHR10724:SF10">
    <property type="entry name" value="S1 RNA-BINDING DOMAIN-CONTAINING PROTEIN 1"/>
    <property type="match status" value="1"/>
</dbReference>
<dbReference type="CDD" id="cd05685">
    <property type="entry name" value="S1_Tex"/>
    <property type="match status" value="1"/>
</dbReference>
<feature type="domain" description="S1 motif" evidence="2">
    <location>
        <begin position="854"/>
        <end position="923"/>
    </location>
</feature>
<feature type="compositionally biased region" description="Basic and acidic residues" evidence="1">
    <location>
        <begin position="972"/>
        <end position="987"/>
    </location>
</feature>
<dbReference type="Pfam" id="PF12836">
    <property type="entry name" value="HHH_3"/>
    <property type="match status" value="1"/>
</dbReference>
<dbReference type="Gene3D" id="2.40.50.140">
    <property type="entry name" value="Nucleic acid-binding proteins"/>
    <property type="match status" value="1"/>
</dbReference>
<comment type="caution">
    <text evidence="3">The sequence shown here is derived from an EMBL/GenBank/DDBJ whole genome shotgun (WGS) entry which is preliminary data.</text>
</comment>
<feature type="region of interest" description="Disordered" evidence="1">
    <location>
        <begin position="1"/>
        <end position="86"/>
    </location>
</feature>
<dbReference type="SUPFAM" id="SSF53098">
    <property type="entry name" value="Ribonuclease H-like"/>
    <property type="match status" value="2"/>
</dbReference>
<feature type="compositionally biased region" description="Low complexity" evidence="1">
    <location>
        <begin position="1011"/>
        <end position="1038"/>
    </location>
</feature>
<dbReference type="InterPro" id="IPR012337">
    <property type="entry name" value="RNaseH-like_sf"/>
</dbReference>
<protein>
    <submittedName>
        <fullName evidence="3">RNA-binding transcriptional accessory protein</fullName>
    </submittedName>
</protein>
<evidence type="ECO:0000256" key="1">
    <source>
        <dbReference type="SAM" id="MobiDB-lite"/>
    </source>
</evidence>
<accession>A0ABS5C5L8</accession>
<dbReference type="Gene3D" id="1.10.150.310">
    <property type="entry name" value="Tex RuvX-like domain-like"/>
    <property type="match status" value="1"/>
</dbReference>
<dbReference type="SMART" id="SM00732">
    <property type="entry name" value="YqgFc"/>
    <property type="match status" value="1"/>
</dbReference>
<feature type="region of interest" description="Disordered" evidence="1">
    <location>
        <begin position="487"/>
        <end position="509"/>
    </location>
</feature>
<dbReference type="Pfam" id="PF00575">
    <property type="entry name" value="S1"/>
    <property type="match status" value="1"/>
</dbReference>
<feature type="compositionally biased region" description="Pro residues" evidence="1">
    <location>
        <begin position="71"/>
        <end position="83"/>
    </location>
</feature>
<feature type="compositionally biased region" description="Basic and acidic residues" evidence="1">
    <location>
        <begin position="1078"/>
        <end position="1093"/>
    </location>
</feature>
<dbReference type="Gene3D" id="1.10.3500.10">
    <property type="entry name" value="Tex N-terminal region-like"/>
    <property type="match status" value="2"/>
</dbReference>
<evidence type="ECO:0000313" key="4">
    <source>
        <dbReference type="Proteomes" id="UP000676565"/>
    </source>
</evidence>
<dbReference type="InterPro" id="IPR050437">
    <property type="entry name" value="Ribos_protein_bS1-like"/>
</dbReference>
<dbReference type="InterPro" id="IPR032639">
    <property type="entry name" value="Tex_YqgF"/>
</dbReference>
<dbReference type="Pfam" id="PF17674">
    <property type="entry name" value="HHH_9"/>
    <property type="match status" value="1"/>
</dbReference>
<feature type="region of interest" description="Disordered" evidence="1">
    <location>
        <begin position="919"/>
        <end position="1117"/>
    </location>
</feature>
<feature type="compositionally biased region" description="Pro residues" evidence="1">
    <location>
        <begin position="1039"/>
        <end position="1053"/>
    </location>
</feature>
<dbReference type="RefSeq" id="WP_210662437.1">
    <property type="nucleotide sequence ID" value="NZ_JAGKQQ010000002.1"/>
</dbReference>
<dbReference type="InterPro" id="IPR003029">
    <property type="entry name" value="S1_domain"/>
</dbReference>
<evidence type="ECO:0000313" key="3">
    <source>
        <dbReference type="EMBL" id="MBP3960403.1"/>
    </source>
</evidence>
<dbReference type="SUPFAM" id="SSF50249">
    <property type="entry name" value="Nucleic acid-binding proteins"/>
    <property type="match status" value="1"/>
</dbReference>
<dbReference type="InterPro" id="IPR023323">
    <property type="entry name" value="Tex-like_dom_sf"/>
</dbReference>
<dbReference type="PANTHER" id="PTHR10724">
    <property type="entry name" value="30S RIBOSOMAL PROTEIN S1"/>
    <property type="match status" value="1"/>
</dbReference>
<dbReference type="InterPro" id="IPR018974">
    <property type="entry name" value="Tex-like_N"/>
</dbReference>
<feature type="compositionally biased region" description="Basic and acidic residues" evidence="1">
    <location>
        <begin position="947"/>
        <end position="965"/>
    </location>
</feature>
<feature type="compositionally biased region" description="Basic and acidic residues" evidence="1">
    <location>
        <begin position="1100"/>
        <end position="1117"/>
    </location>
</feature>
<dbReference type="InterPro" id="IPR023319">
    <property type="entry name" value="Tex-like_HTH_dom_sf"/>
</dbReference>
<dbReference type="SUPFAM" id="SSF47781">
    <property type="entry name" value="RuvA domain 2-like"/>
    <property type="match status" value="2"/>
</dbReference>
<proteinExistence type="predicted"/>
<dbReference type="Gene3D" id="1.10.10.650">
    <property type="entry name" value="RuvA domain 2-like"/>
    <property type="match status" value="1"/>
</dbReference>
<name>A0ABS5C5L8_9BACT</name>
<evidence type="ECO:0000259" key="2">
    <source>
        <dbReference type="PROSITE" id="PS50126"/>
    </source>
</evidence>
<dbReference type="InterPro" id="IPR006641">
    <property type="entry name" value="YqgF/RNaseH-like_dom"/>
</dbReference>
<dbReference type="InterPro" id="IPR055179">
    <property type="entry name" value="Tex-like_central_region"/>
</dbReference>